<dbReference type="InterPro" id="IPR036188">
    <property type="entry name" value="FAD/NAD-bd_sf"/>
</dbReference>
<evidence type="ECO:0000313" key="4">
    <source>
        <dbReference type="Proteomes" id="UP000549113"/>
    </source>
</evidence>
<gene>
    <name evidence="3" type="ORF">BKA10_001025</name>
</gene>
<evidence type="ECO:0000259" key="2">
    <source>
        <dbReference type="Pfam" id="PF01494"/>
    </source>
</evidence>
<dbReference type="SUPFAM" id="SSF51905">
    <property type="entry name" value="FAD/NAD(P)-binding domain"/>
    <property type="match status" value="1"/>
</dbReference>
<dbReference type="EMBL" id="JACIFH010000001">
    <property type="protein sequence ID" value="MBB4139231.1"/>
    <property type="molecule type" value="Genomic_DNA"/>
</dbReference>
<proteinExistence type="predicted"/>
<name>A0AA40VLB4_9MICO</name>
<keyword evidence="1" id="KW-0560">Oxidoreductase</keyword>
<reference evidence="3 4" key="1">
    <citation type="submission" date="2020-08" db="EMBL/GenBank/DDBJ databases">
        <title>Sequencing the genomes of 1000 actinobacteria strains.</title>
        <authorList>
            <person name="Klenk H.-P."/>
        </authorList>
    </citation>
    <scope>NUCLEOTIDE SEQUENCE [LARGE SCALE GENOMIC DNA]</scope>
    <source>
        <strain evidence="3 4">DSM 19600</strain>
    </source>
</reference>
<sequence>MGDSSYDVVIAGGGPAGVMLGYLLARAGRRIAVLEKHDDFLRDFRGDTIHPSTLTILGELGLRERFLELPVTRIHTMDAVIAGRRLAFVDFRTLGPPDDFLVFAPQWDFLDFLAREGRALPGFDLRMGTEVEGVVEEDGRVVGVSVSERGQMSVLRAALVVAADGRDSRVRASAGLVPRAAGVPIDVLWFHLPKPAEPPPTTLGYADRGGLVLTIDRGDHYQAGCVIEKDGFGRLRDNGLDAFHEHLARIAPPIAPVVGTLESWDQIKVLSVQIDALERWYRPGVVCIGDAAHAMSPVFGVGVNYAIQDAVALANLLQTAPGPLSEVLARLQSRRLSPALRMQRVQRVAHRGIGALAAGHGIPGVVPVIATGVAPIARRVLSRLVGRGFRPEHVATAIRAGRPRT</sequence>
<dbReference type="InterPro" id="IPR002938">
    <property type="entry name" value="FAD-bd"/>
</dbReference>
<keyword evidence="4" id="KW-1185">Reference proteome</keyword>
<dbReference type="PANTHER" id="PTHR43476">
    <property type="entry name" value="3-(3-HYDROXY-PHENYL)PROPIONATE/3-HYDROXYCINNAMIC ACID HYDROXYLASE"/>
    <property type="match status" value="1"/>
</dbReference>
<dbReference type="AlphaFoldDB" id="A0AA40VLB4"/>
<dbReference type="InterPro" id="IPR050631">
    <property type="entry name" value="PheA/TfdB_FAD_monoxygenase"/>
</dbReference>
<dbReference type="GO" id="GO:0071949">
    <property type="term" value="F:FAD binding"/>
    <property type="evidence" value="ECO:0007669"/>
    <property type="project" value="InterPro"/>
</dbReference>
<dbReference type="PANTHER" id="PTHR43476:SF5">
    <property type="entry name" value="FAD-DEPENDENT MONOOXYGENASE"/>
    <property type="match status" value="1"/>
</dbReference>
<dbReference type="Pfam" id="PF01494">
    <property type="entry name" value="FAD_binding_3"/>
    <property type="match status" value="1"/>
</dbReference>
<dbReference type="Proteomes" id="UP000549113">
    <property type="component" value="Unassembled WGS sequence"/>
</dbReference>
<comment type="caution">
    <text evidence="3">The sequence shown here is derived from an EMBL/GenBank/DDBJ whole genome shotgun (WGS) entry which is preliminary data.</text>
</comment>
<dbReference type="Gene3D" id="3.50.50.60">
    <property type="entry name" value="FAD/NAD(P)-binding domain"/>
    <property type="match status" value="2"/>
</dbReference>
<organism evidence="3 4">
    <name type="scientific">Microbacterium invictum</name>
    <dbReference type="NCBI Taxonomy" id="515415"/>
    <lineage>
        <taxon>Bacteria</taxon>
        <taxon>Bacillati</taxon>
        <taxon>Actinomycetota</taxon>
        <taxon>Actinomycetes</taxon>
        <taxon>Micrococcales</taxon>
        <taxon>Microbacteriaceae</taxon>
        <taxon>Microbacterium</taxon>
    </lineage>
</organism>
<dbReference type="GO" id="GO:0016491">
    <property type="term" value="F:oxidoreductase activity"/>
    <property type="evidence" value="ECO:0007669"/>
    <property type="project" value="UniProtKB-KW"/>
</dbReference>
<evidence type="ECO:0000256" key="1">
    <source>
        <dbReference type="ARBA" id="ARBA00023002"/>
    </source>
</evidence>
<accession>A0AA40VLB4</accession>
<dbReference type="PRINTS" id="PR00420">
    <property type="entry name" value="RNGMNOXGNASE"/>
</dbReference>
<evidence type="ECO:0000313" key="3">
    <source>
        <dbReference type="EMBL" id="MBB4139231.1"/>
    </source>
</evidence>
<feature type="domain" description="FAD-binding" evidence="2">
    <location>
        <begin position="6"/>
        <end position="317"/>
    </location>
</feature>
<dbReference type="RefSeq" id="WP_183498918.1">
    <property type="nucleotide sequence ID" value="NZ_BAABCO010000001.1"/>
</dbReference>
<protein>
    <submittedName>
        <fullName evidence="3">2-polyprenyl-6-methoxyphenol hydroxylase-like FAD-dependent oxidoreductase</fullName>
    </submittedName>
</protein>